<feature type="domain" description="DUF1996" evidence="2">
    <location>
        <begin position="5"/>
        <end position="141"/>
    </location>
</feature>
<evidence type="ECO:0000256" key="1">
    <source>
        <dbReference type="SAM" id="MobiDB-lite"/>
    </source>
</evidence>
<organism evidence="3 4">
    <name type="scientific">Nostocoides vanveenii</name>
    <dbReference type="NCBI Taxonomy" id="330835"/>
    <lineage>
        <taxon>Bacteria</taxon>
        <taxon>Bacillati</taxon>
        <taxon>Actinomycetota</taxon>
        <taxon>Actinomycetes</taxon>
        <taxon>Micrococcales</taxon>
        <taxon>Intrasporangiaceae</taxon>
        <taxon>Nostocoides</taxon>
    </lineage>
</organism>
<dbReference type="EMBL" id="BAAAPN010000017">
    <property type="protein sequence ID" value="GAA1748432.1"/>
    <property type="molecule type" value="Genomic_DNA"/>
</dbReference>
<gene>
    <name evidence="3" type="ORF">GCM10009810_06220</name>
</gene>
<comment type="caution">
    <text evidence="3">The sequence shown here is derived from an EMBL/GenBank/DDBJ whole genome shotgun (WGS) entry which is preliminary data.</text>
</comment>
<reference evidence="3 4" key="1">
    <citation type="journal article" date="2019" name="Int. J. Syst. Evol. Microbiol.">
        <title>The Global Catalogue of Microorganisms (GCM) 10K type strain sequencing project: providing services to taxonomists for standard genome sequencing and annotation.</title>
        <authorList>
            <consortium name="The Broad Institute Genomics Platform"/>
            <consortium name="The Broad Institute Genome Sequencing Center for Infectious Disease"/>
            <person name="Wu L."/>
            <person name="Ma J."/>
        </authorList>
    </citation>
    <scope>NUCLEOTIDE SEQUENCE [LARGE SCALE GENOMIC DNA]</scope>
    <source>
        <strain evidence="3 4">JCM 15591</strain>
    </source>
</reference>
<keyword evidence="4" id="KW-1185">Reference proteome</keyword>
<evidence type="ECO:0000313" key="3">
    <source>
        <dbReference type="EMBL" id="GAA1748432.1"/>
    </source>
</evidence>
<accession>A0ABN2K4Y2</accession>
<dbReference type="InterPro" id="IPR018535">
    <property type="entry name" value="DUF1996"/>
</dbReference>
<dbReference type="PANTHER" id="PTHR43662:SF3">
    <property type="entry name" value="DOMAIN PROTEIN, PUTATIVE (AFU_ORTHOLOGUE AFUA_6G11970)-RELATED"/>
    <property type="match status" value="1"/>
</dbReference>
<dbReference type="Pfam" id="PF09362">
    <property type="entry name" value="DUF1996"/>
    <property type="match status" value="1"/>
</dbReference>
<sequence>MATIDPIVARGVRVSAHEHQFFGFAGWSQLADPTRADYADVVARDSTCDIAGDSAAYWAPTLRSTVTGALVKTARTEGYYWGWNVQKVDGAQATRAFPPDLRMVAGNPAAMSPADLDPSIVAWSCGTCRASPRGKASVTAPRSKRTVRRRYR</sequence>
<name>A0ABN2K4Y2_9MICO</name>
<dbReference type="Proteomes" id="UP001501475">
    <property type="component" value="Unassembled WGS sequence"/>
</dbReference>
<feature type="region of interest" description="Disordered" evidence="1">
    <location>
        <begin position="130"/>
        <end position="152"/>
    </location>
</feature>
<protein>
    <recommendedName>
        <fullName evidence="2">DUF1996 domain-containing protein</fullName>
    </recommendedName>
</protein>
<evidence type="ECO:0000313" key="4">
    <source>
        <dbReference type="Proteomes" id="UP001501475"/>
    </source>
</evidence>
<proteinExistence type="predicted"/>
<feature type="compositionally biased region" description="Basic residues" evidence="1">
    <location>
        <begin position="142"/>
        <end position="152"/>
    </location>
</feature>
<evidence type="ECO:0000259" key="2">
    <source>
        <dbReference type="Pfam" id="PF09362"/>
    </source>
</evidence>
<dbReference type="PANTHER" id="PTHR43662">
    <property type="match status" value="1"/>
</dbReference>